<dbReference type="InterPro" id="IPR013830">
    <property type="entry name" value="SGNH_hydro"/>
</dbReference>
<evidence type="ECO:0000259" key="2">
    <source>
        <dbReference type="Pfam" id="PF13472"/>
    </source>
</evidence>
<accession>A0A512SXG3</accession>
<dbReference type="InterPro" id="IPR036514">
    <property type="entry name" value="SGNH_hydro_sf"/>
</dbReference>
<gene>
    <name evidence="3" type="ORF">KLO01_07090</name>
</gene>
<dbReference type="CDD" id="cd01832">
    <property type="entry name" value="SGNH_hydrolase_like_1"/>
    <property type="match status" value="1"/>
</dbReference>
<dbReference type="OrthoDB" id="3465773at2"/>
<protein>
    <submittedName>
        <fullName evidence="3">SGNH hydrolase</fullName>
    </submittedName>
</protein>
<dbReference type="AlphaFoldDB" id="A0A512SXG3"/>
<dbReference type="Gene3D" id="3.40.50.1110">
    <property type="entry name" value="SGNH hydrolase"/>
    <property type="match status" value="1"/>
</dbReference>
<keyword evidence="4" id="KW-1185">Reference proteome</keyword>
<dbReference type="Pfam" id="PF13472">
    <property type="entry name" value="Lipase_GDSL_2"/>
    <property type="match status" value="1"/>
</dbReference>
<keyword evidence="3" id="KW-0378">Hydrolase</keyword>
<organism evidence="3 4">
    <name type="scientific">Knoellia locipacati</name>
    <dbReference type="NCBI Taxonomy" id="882824"/>
    <lineage>
        <taxon>Bacteria</taxon>
        <taxon>Bacillati</taxon>
        <taxon>Actinomycetota</taxon>
        <taxon>Actinomycetes</taxon>
        <taxon>Micrococcales</taxon>
        <taxon>Intrasporangiaceae</taxon>
        <taxon>Knoellia</taxon>
    </lineage>
</organism>
<dbReference type="GO" id="GO:0016787">
    <property type="term" value="F:hydrolase activity"/>
    <property type="evidence" value="ECO:0007669"/>
    <property type="project" value="UniProtKB-KW"/>
</dbReference>
<dbReference type="EMBL" id="BKBA01000003">
    <property type="protein sequence ID" value="GEQ12662.1"/>
    <property type="molecule type" value="Genomic_DNA"/>
</dbReference>
<proteinExistence type="predicted"/>
<evidence type="ECO:0000256" key="1">
    <source>
        <dbReference type="SAM" id="MobiDB-lite"/>
    </source>
</evidence>
<dbReference type="SUPFAM" id="SSF52266">
    <property type="entry name" value="SGNH hydrolase"/>
    <property type="match status" value="1"/>
</dbReference>
<sequence length="274" mass="30287">MNPVPPRANRVWSSYVAIGDSFTEGMSDPDPENANAYIGWADRLAESLHDLAEVEHLPFAYANLAVRGRLLDDVVGPQLDRAMEMSPDLVSLVGGGNDLLRPNADTNQLMETLEAAVVRLRQNGSDVLLATPVDPQEAGLLKPLRGRHAVHAANIFTLAQRHGCYVLNLWGMPALRDWRLWADDRIHLTTEGHRRVALAALASLGHATDEDDWRTPLPAGDATTRRQELAAHAAWAREHLAPWVQRRMKGQSSGDHLDPKRPELSPMRPFVDGP</sequence>
<comment type="caution">
    <text evidence="3">The sequence shown here is derived from an EMBL/GenBank/DDBJ whole genome shotgun (WGS) entry which is preliminary data.</text>
</comment>
<evidence type="ECO:0000313" key="4">
    <source>
        <dbReference type="Proteomes" id="UP000321793"/>
    </source>
</evidence>
<dbReference type="PANTHER" id="PTHR43784:SF2">
    <property type="entry name" value="GDSL-LIKE LIPASE_ACYLHYDROLASE, PUTATIVE (AFU_ORTHOLOGUE AFUA_2G00820)-RELATED"/>
    <property type="match status" value="1"/>
</dbReference>
<dbReference type="InterPro" id="IPR053140">
    <property type="entry name" value="GDSL_Rv0518-like"/>
</dbReference>
<evidence type="ECO:0000313" key="3">
    <source>
        <dbReference type="EMBL" id="GEQ12662.1"/>
    </source>
</evidence>
<dbReference type="RefSeq" id="WP_147062155.1">
    <property type="nucleotide sequence ID" value="NZ_BAABDN010000001.1"/>
</dbReference>
<dbReference type="PANTHER" id="PTHR43784">
    <property type="entry name" value="GDSL-LIKE LIPASE/ACYLHYDROLASE, PUTATIVE (AFU_ORTHOLOGUE AFUA_2G00820)-RELATED"/>
    <property type="match status" value="1"/>
</dbReference>
<reference evidence="3 4" key="1">
    <citation type="submission" date="2019-07" db="EMBL/GenBank/DDBJ databases">
        <title>Whole genome shotgun sequence of Knoellia locipacati NBRC 109775.</title>
        <authorList>
            <person name="Hosoyama A."/>
            <person name="Uohara A."/>
            <person name="Ohji S."/>
            <person name="Ichikawa N."/>
        </authorList>
    </citation>
    <scope>NUCLEOTIDE SEQUENCE [LARGE SCALE GENOMIC DNA]</scope>
    <source>
        <strain evidence="3 4">NBRC 109775</strain>
    </source>
</reference>
<feature type="region of interest" description="Disordered" evidence="1">
    <location>
        <begin position="247"/>
        <end position="274"/>
    </location>
</feature>
<name>A0A512SXG3_9MICO</name>
<dbReference type="Proteomes" id="UP000321793">
    <property type="component" value="Unassembled WGS sequence"/>
</dbReference>
<feature type="domain" description="SGNH hydrolase-type esterase" evidence="2">
    <location>
        <begin position="17"/>
        <end position="195"/>
    </location>
</feature>